<sequence length="124" mass="13448">MRSRAGRDREGPIWEYGPYRAHQVSAGSQPDWYMGVADGLLRVMPGWEINAWGHTLALDNLIPLLAGVGLFLALGAYPCVESWATSDDRDQNLLDRPRNRPTGTGLVPHGSASASSPCRLSSTS</sequence>
<dbReference type="InterPro" id="IPR036150">
    <property type="entry name" value="Cyt_b/b6_C_sf"/>
</dbReference>
<dbReference type="GO" id="GO:0009055">
    <property type="term" value="F:electron transfer activity"/>
    <property type="evidence" value="ECO:0007669"/>
    <property type="project" value="InterPro"/>
</dbReference>
<dbReference type="GO" id="GO:0016020">
    <property type="term" value="C:membrane"/>
    <property type="evidence" value="ECO:0007669"/>
    <property type="project" value="InterPro"/>
</dbReference>
<gene>
    <name evidence="2" type="ORF">SSP24_83310</name>
</gene>
<reference evidence="2 3" key="1">
    <citation type="submission" date="2019-06" db="EMBL/GenBank/DDBJ databases">
        <title>Whole genome shotgun sequence of Streptomyces spinoverrucosus NBRC 14228.</title>
        <authorList>
            <person name="Hosoyama A."/>
            <person name="Uohara A."/>
            <person name="Ohji S."/>
            <person name="Ichikawa N."/>
        </authorList>
    </citation>
    <scope>NUCLEOTIDE SEQUENCE [LARGE SCALE GENOMIC DNA]</scope>
    <source>
        <strain evidence="2 3">NBRC 14228</strain>
    </source>
</reference>
<protein>
    <submittedName>
        <fullName evidence="2">Uncharacterized protein</fullName>
    </submittedName>
</protein>
<feature type="compositionally biased region" description="Low complexity" evidence="1">
    <location>
        <begin position="111"/>
        <end position="124"/>
    </location>
</feature>
<comment type="caution">
    <text evidence="2">The sequence shown here is derived from an EMBL/GenBank/DDBJ whole genome shotgun (WGS) entry which is preliminary data.</text>
</comment>
<evidence type="ECO:0000256" key="1">
    <source>
        <dbReference type="SAM" id="MobiDB-lite"/>
    </source>
</evidence>
<dbReference type="AlphaFoldDB" id="A0A4Y3W059"/>
<organism evidence="2 3">
    <name type="scientific">Streptomyces spinoverrucosus</name>
    <dbReference type="NCBI Taxonomy" id="284043"/>
    <lineage>
        <taxon>Bacteria</taxon>
        <taxon>Bacillati</taxon>
        <taxon>Actinomycetota</taxon>
        <taxon>Actinomycetes</taxon>
        <taxon>Kitasatosporales</taxon>
        <taxon>Streptomycetaceae</taxon>
        <taxon>Streptomyces</taxon>
    </lineage>
</organism>
<dbReference type="InterPro" id="IPR027387">
    <property type="entry name" value="Cytb/b6-like_sf"/>
</dbReference>
<dbReference type="EMBL" id="BJND01000135">
    <property type="protein sequence ID" value="GEC10676.1"/>
    <property type="molecule type" value="Genomic_DNA"/>
</dbReference>
<evidence type="ECO:0000313" key="3">
    <source>
        <dbReference type="Proteomes" id="UP000317881"/>
    </source>
</evidence>
<feature type="compositionally biased region" description="Basic and acidic residues" evidence="1">
    <location>
        <begin position="88"/>
        <end position="98"/>
    </location>
</feature>
<evidence type="ECO:0000313" key="2">
    <source>
        <dbReference type="EMBL" id="GEC10676.1"/>
    </source>
</evidence>
<name>A0A4Y3W059_9ACTN</name>
<dbReference type="GO" id="GO:0016491">
    <property type="term" value="F:oxidoreductase activity"/>
    <property type="evidence" value="ECO:0007669"/>
    <property type="project" value="InterPro"/>
</dbReference>
<feature type="region of interest" description="Disordered" evidence="1">
    <location>
        <begin position="88"/>
        <end position="124"/>
    </location>
</feature>
<keyword evidence="3" id="KW-1185">Reference proteome</keyword>
<proteinExistence type="predicted"/>
<dbReference type="Proteomes" id="UP000317881">
    <property type="component" value="Unassembled WGS sequence"/>
</dbReference>
<accession>A0A4Y3W059</accession>
<dbReference type="Gene3D" id="1.20.810.10">
    <property type="entry name" value="Cytochrome Bc1 Complex, Chain C"/>
    <property type="match status" value="1"/>
</dbReference>
<dbReference type="SUPFAM" id="SSF81648">
    <property type="entry name" value="a domain/subunit of cytochrome bc1 complex (Ubiquinol-cytochrome c reductase)"/>
    <property type="match status" value="1"/>
</dbReference>